<organism evidence="3 4">
    <name type="scientific">Bondarzewia mesenterica</name>
    <dbReference type="NCBI Taxonomy" id="1095465"/>
    <lineage>
        <taxon>Eukaryota</taxon>
        <taxon>Fungi</taxon>
        <taxon>Dikarya</taxon>
        <taxon>Basidiomycota</taxon>
        <taxon>Agaricomycotina</taxon>
        <taxon>Agaricomycetes</taxon>
        <taxon>Russulales</taxon>
        <taxon>Bondarzewiaceae</taxon>
        <taxon>Bondarzewia</taxon>
    </lineage>
</organism>
<dbReference type="Gene3D" id="3.40.50.300">
    <property type="entry name" value="P-loop containing nucleotide triphosphate hydrolases"/>
    <property type="match status" value="2"/>
</dbReference>
<dbReference type="InterPro" id="IPR041679">
    <property type="entry name" value="DNA2/NAM7-like_C"/>
</dbReference>
<dbReference type="InterPro" id="IPR047187">
    <property type="entry name" value="SF1_C_Upf1"/>
</dbReference>
<dbReference type="InterPro" id="IPR041677">
    <property type="entry name" value="DNA2/NAM7_AAA_11"/>
</dbReference>
<dbReference type="GO" id="GO:0004386">
    <property type="term" value="F:helicase activity"/>
    <property type="evidence" value="ECO:0007669"/>
    <property type="project" value="InterPro"/>
</dbReference>
<dbReference type="OrthoDB" id="6513042at2759"/>
<evidence type="ECO:0000313" key="3">
    <source>
        <dbReference type="EMBL" id="THH13051.1"/>
    </source>
</evidence>
<keyword evidence="4" id="KW-1185">Reference proteome</keyword>
<dbReference type="SUPFAM" id="SSF52540">
    <property type="entry name" value="P-loop containing nucleoside triphosphate hydrolases"/>
    <property type="match status" value="1"/>
</dbReference>
<gene>
    <name evidence="3" type="ORF">EW146_g7128</name>
</gene>
<dbReference type="CDD" id="cd18808">
    <property type="entry name" value="SF1_C_Upf1"/>
    <property type="match status" value="1"/>
</dbReference>
<name>A0A4S4LNI9_9AGAM</name>
<dbReference type="Proteomes" id="UP000310158">
    <property type="component" value="Unassembled WGS sequence"/>
</dbReference>
<evidence type="ECO:0000259" key="1">
    <source>
        <dbReference type="Pfam" id="PF13086"/>
    </source>
</evidence>
<dbReference type="PANTHER" id="PTHR10887:SF495">
    <property type="entry name" value="HELICASE SENATAXIN ISOFORM X1-RELATED"/>
    <property type="match status" value="1"/>
</dbReference>
<dbReference type="Pfam" id="PF13087">
    <property type="entry name" value="AAA_12"/>
    <property type="match status" value="2"/>
</dbReference>
<feature type="domain" description="DNA2/NAM7 helicase helicase" evidence="1">
    <location>
        <begin position="442"/>
        <end position="511"/>
    </location>
</feature>
<feature type="domain" description="DNA2/NAM7 helicase-like C-terminal" evidence="2">
    <location>
        <begin position="638"/>
        <end position="768"/>
    </location>
</feature>
<comment type="caution">
    <text evidence="3">The sequence shown here is derived from an EMBL/GenBank/DDBJ whole genome shotgun (WGS) entry which is preliminary data.</text>
</comment>
<accession>A0A4S4LNI9</accession>
<dbReference type="AlphaFoldDB" id="A0A4S4LNI9"/>
<feature type="domain" description="DNA2/NAM7 helicase-like C-terminal" evidence="2">
    <location>
        <begin position="782"/>
        <end position="826"/>
    </location>
</feature>
<dbReference type="EMBL" id="SGPL01000391">
    <property type="protein sequence ID" value="THH13051.1"/>
    <property type="molecule type" value="Genomic_DNA"/>
</dbReference>
<proteinExistence type="predicted"/>
<evidence type="ECO:0000259" key="2">
    <source>
        <dbReference type="Pfam" id="PF13087"/>
    </source>
</evidence>
<feature type="domain" description="DNA2/NAM7 helicase helicase" evidence="1">
    <location>
        <begin position="555"/>
        <end position="627"/>
    </location>
</feature>
<dbReference type="InterPro" id="IPR045055">
    <property type="entry name" value="DNA2/NAM7-like"/>
</dbReference>
<dbReference type="Pfam" id="PF13086">
    <property type="entry name" value="AAA_11"/>
    <property type="match status" value="2"/>
</dbReference>
<protein>
    <submittedName>
        <fullName evidence="3">Uncharacterized protein</fullName>
    </submittedName>
</protein>
<reference evidence="3 4" key="1">
    <citation type="submission" date="2019-02" db="EMBL/GenBank/DDBJ databases">
        <title>Genome sequencing of the rare red list fungi Bondarzewia mesenterica.</title>
        <authorList>
            <person name="Buettner E."/>
            <person name="Kellner H."/>
        </authorList>
    </citation>
    <scope>NUCLEOTIDE SEQUENCE [LARGE SCALE GENOMIC DNA]</scope>
    <source>
        <strain evidence="3 4">DSM 108281</strain>
    </source>
</reference>
<sequence>MSGGSTAWDVFQLCTLHEISLSWLVFGAAALNAYGWSFSSQQAIDKTLPSAQPPPSSAIMAAQRNVVAKQLYQNFIDEMHETIAVQSIHEKDITPDDISQLLRGSSSKNSPRSVGISPAYSKNGTLLAIALCVKYRVLIVQFYSSKPDKRETGGARAGRTSPARQLIERDILCNDDLHIYAFDITALALILNLQHQLHLTNGVDLQSAFPIKSRFPVDTVKFAVGDTAPVNSEIVPQSFEDMIWDPKKITDLALRAWLSAYVAGFDSESIRDFLYKAPRIDTTNLQLDASKPSSVTHEFTAEWNHKKKALEVQSQRYQNRFMEGENQRTDIRVGDPSEGAYVVSGRTSKVSGRRANLRVDGILDQKIVASITTIGPARSNQAEKERSMTVLRMLQGTQAISTNPWLQLIWQTADTVEWPESYLPARPPPPEIPVTVNPDRPMNDSQTRAVKHMLSPLPDTPITLIQGPPGTGKTTVIANYVLSAIEAKQKGIWLMAQSNVAVKNIAEKLASIGFFKWRLLVSKEFHHDWHEHLYLDIARNIIPSDQFPRFRSALSILLDGSQVILCTLSMVSSARFRDAGFTKAVPLTTLIIDEASQIQVGDFVHAFTAFDTIRKVCFIGDDKQLPPHGQEEIESLESIFEKEHLRSSAIFLDTQYRMPPQIGGFISQHVYDDKLKSNPLHPIKSATMACHFIDIPDGLEQRNDTSWKNIKEIEASVLLARRFEDEGESFRIITPYDAQRNLLETALKEQGLVWQDKCFNVDSFQGRSSHSSSKHYLIFYDLQGNEDDIIIISLVRSKELGFLSNLRRTNVMLTRCKRGMYICSSRKFLEGRGKDSLAGKMAAKFGDAAWMSWADLVGGNF</sequence>
<dbReference type="InterPro" id="IPR027417">
    <property type="entry name" value="P-loop_NTPase"/>
</dbReference>
<evidence type="ECO:0000313" key="4">
    <source>
        <dbReference type="Proteomes" id="UP000310158"/>
    </source>
</evidence>
<dbReference type="PANTHER" id="PTHR10887">
    <property type="entry name" value="DNA2/NAM7 HELICASE FAMILY"/>
    <property type="match status" value="1"/>
</dbReference>
<dbReference type="CDD" id="cd17934">
    <property type="entry name" value="DEXXQc_Upf1-like"/>
    <property type="match status" value="1"/>
</dbReference>